<dbReference type="CDD" id="cd01949">
    <property type="entry name" value="GGDEF"/>
    <property type="match status" value="1"/>
</dbReference>
<feature type="coiled-coil region" evidence="2">
    <location>
        <begin position="135"/>
        <end position="169"/>
    </location>
</feature>
<dbReference type="NCBIfam" id="TIGR00254">
    <property type="entry name" value="GGDEF"/>
    <property type="match status" value="1"/>
</dbReference>
<comment type="caution">
    <text evidence="4">The sequence shown here is derived from an EMBL/GenBank/DDBJ whole genome shotgun (WGS) entry which is preliminary data.</text>
</comment>
<dbReference type="EC" id="2.7.7.65" evidence="1"/>
<evidence type="ECO:0000256" key="1">
    <source>
        <dbReference type="ARBA" id="ARBA00012528"/>
    </source>
</evidence>
<dbReference type="SUPFAM" id="SSF55073">
    <property type="entry name" value="Nucleotide cyclase"/>
    <property type="match status" value="1"/>
</dbReference>
<dbReference type="PANTHER" id="PTHR45138:SF2">
    <property type="entry name" value="DIGUANYLATE CYCLASE VDCA"/>
    <property type="match status" value="1"/>
</dbReference>
<keyword evidence="2" id="KW-0175">Coiled coil</keyword>
<dbReference type="Pfam" id="PF00990">
    <property type="entry name" value="GGDEF"/>
    <property type="match status" value="1"/>
</dbReference>
<dbReference type="EMBL" id="BSPX01000001">
    <property type="protein sequence ID" value="GLT20620.1"/>
    <property type="molecule type" value="Genomic_DNA"/>
</dbReference>
<dbReference type="Gene3D" id="3.30.70.270">
    <property type="match status" value="1"/>
</dbReference>
<evidence type="ECO:0000313" key="4">
    <source>
        <dbReference type="EMBL" id="GLT20620.1"/>
    </source>
</evidence>
<feature type="domain" description="GGDEF" evidence="3">
    <location>
        <begin position="192"/>
        <end position="325"/>
    </location>
</feature>
<gene>
    <name evidence="4" type="primary">vdcA</name>
    <name evidence="4" type="ORF">GCM10007933_00710</name>
</gene>
<dbReference type="PANTHER" id="PTHR45138">
    <property type="entry name" value="REGULATORY COMPONENTS OF SENSORY TRANSDUCTION SYSTEM"/>
    <property type="match status" value="1"/>
</dbReference>
<organism evidence="4 5">
    <name type="scientific">Zoogloea oryzae</name>
    <dbReference type="NCBI Taxonomy" id="310767"/>
    <lineage>
        <taxon>Bacteria</taxon>
        <taxon>Pseudomonadati</taxon>
        <taxon>Pseudomonadota</taxon>
        <taxon>Betaproteobacteria</taxon>
        <taxon>Rhodocyclales</taxon>
        <taxon>Zoogloeaceae</taxon>
        <taxon>Zoogloea</taxon>
    </lineage>
</organism>
<dbReference type="RefSeq" id="WP_194271221.1">
    <property type="nucleotide sequence ID" value="NZ_BSPX01000001.1"/>
</dbReference>
<dbReference type="InterPro" id="IPR000160">
    <property type="entry name" value="GGDEF_dom"/>
</dbReference>
<dbReference type="Proteomes" id="UP001157167">
    <property type="component" value="Unassembled WGS sequence"/>
</dbReference>
<dbReference type="SMART" id="SM00267">
    <property type="entry name" value="GGDEF"/>
    <property type="match status" value="1"/>
</dbReference>
<sequence>MVKHQIPVTPINYALWYTYVSNEDPTLNQRIDEIVSAYGMIPLTKAEDLFREHVSSTGDIETALHRMKDSFEQMVSGIDHDLNATLAGTRSFSTLLDECNRDLRGNTTAGAGSVDDIFGTLDKLLQGSTAMQQNTSRFEQRLSAANEEIRRLRSELETLRQNAMNDELTGVFNRRAFDMELAQFLEQSDRGPVIHLALLDIDHFKQFNDRFGHLVGDRVLSLVGKQLSAATRVGVSVYRYGGEEFALIFCGGTAQQAHQLAETLRISIEHLVLKDSRTGERLTNISASIGIASRQPGETAEDLLSRTDRALYAAKNAGRNRVVQA</sequence>
<keyword evidence="5" id="KW-1185">Reference proteome</keyword>
<name>A0ABQ6F4Z6_9RHOO</name>
<evidence type="ECO:0000256" key="2">
    <source>
        <dbReference type="SAM" id="Coils"/>
    </source>
</evidence>
<dbReference type="InterPro" id="IPR043128">
    <property type="entry name" value="Rev_trsase/Diguanyl_cyclase"/>
</dbReference>
<reference evidence="5" key="1">
    <citation type="journal article" date="2019" name="Int. J. Syst. Evol. Microbiol.">
        <title>The Global Catalogue of Microorganisms (GCM) 10K type strain sequencing project: providing services to taxonomists for standard genome sequencing and annotation.</title>
        <authorList>
            <consortium name="The Broad Institute Genomics Platform"/>
            <consortium name="The Broad Institute Genome Sequencing Center for Infectious Disease"/>
            <person name="Wu L."/>
            <person name="Ma J."/>
        </authorList>
    </citation>
    <scope>NUCLEOTIDE SEQUENCE [LARGE SCALE GENOMIC DNA]</scope>
    <source>
        <strain evidence="5">NBRC 102407</strain>
    </source>
</reference>
<accession>A0ABQ6F4Z6</accession>
<proteinExistence type="predicted"/>
<dbReference type="InterPro" id="IPR029787">
    <property type="entry name" value="Nucleotide_cyclase"/>
</dbReference>
<protein>
    <recommendedName>
        <fullName evidence="1">diguanylate cyclase</fullName>
        <ecNumber evidence="1">2.7.7.65</ecNumber>
    </recommendedName>
</protein>
<evidence type="ECO:0000259" key="3">
    <source>
        <dbReference type="PROSITE" id="PS50887"/>
    </source>
</evidence>
<dbReference type="PROSITE" id="PS50887">
    <property type="entry name" value="GGDEF"/>
    <property type="match status" value="1"/>
</dbReference>
<dbReference type="InterPro" id="IPR050469">
    <property type="entry name" value="Diguanylate_Cyclase"/>
</dbReference>
<evidence type="ECO:0000313" key="5">
    <source>
        <dbReference type="Proteomes" id="UP001157167"/>
    </source>
</evidence>